<accession>A0ACC2W5S5</accession>
<gene>
    <name evidence="1" type="ORF">QFC19_003071</name>
</gene>
<proteinExistence type="predicted"/>
<dbReference type="Proteomes" id="UP001241377">
    <property type="component" value="Unassembled WGS sequence"/>
</dbReference>
<dbReference type="EMBL" id="JASBWR010000028">
    <property type="protein sequence ID" value="KAJ9106758.1"/>
    <property type="molecule type" value="Genomic_DNA"/>
</dbReference>
<sequence length="1134" mass="121613">MGSSQMGHNSGFHPGSIPDQSPLSQSVSQFGSMPYLSGSMPNNPFAQPSRARKASTGQHHHPYSRSGTTTPLEPPSPWEVNGSGFPFGINHDDTNAIAVAFATQQQAQNQHYAQSRHGAIHGASHIVHNMNMANHLVNGSSPQGMYHPSQHSVPSSRPATSGSGHGGFNTRDNAEQVEQARRGEETQRIMMENALLRNMLAGNESLDWSSFEGMVRSPTSPGRRGDDPGVISQHIDNTAQMLHSSSDQQYQPELSAAEVDAILMNDMFAQEPGANDASATLFSSLSGMMRDMQEQQLQQPPVAGEQYENHAGVLPQAVPNANAPSASEYSAHGTSYGSGSAARYGSSVPNSNSGRRPEDIVTGILNDDFFTTAHPATTPVQTPSGTSGFNTSRRTSQSGGEPSLVSPHISSPIASVMPESEGPADELVKKDPLATQVWKAYAKAKNTLPNGPRMENLTWRLMHMTLKKTDGTPKPSRVMDLVPEEQELQATQEEERDVPSEMTGEEVERGRRGRFRGKGKVVGFDAESPQDRQDSPDAMDWRAASRSRSRASVMDWRPSSRSRSRSTFNRNRNPYDHASEIHSQAMLAAGTDNPFQEHLLAYTQGVTHDGQWPLALYTSSVSVGEAQLGVDDITRLVATGSQSPRQEELAGLSSFTSKFSPEHQRRRDPVNMSQSAFEYDQAIRTAAAYDAFASSVPNDEPLHLTGEALPTSLTSQSGPSATLALSPRNYPKLPGISGPGLYDETRENFHPQYGFLPRRVRKTSFDHTVAQGSSAESGSGLLPPPRAGKVSTALMNDVDWQLKNMPLQVRKRSADMSPSMTPQAQPGNIPLPGNLPVPTSASANVPPGSFPNTAFTFSVPGSYEAFFDINAASANTPSIPHATAGDPSEREQTSNDTNQAYMHALQNMLNQGILDDSNRTLFEANSDNMDSLNNMAAIQAGLLQSDNAVDFQQLMQQYLHTNATANPFTHINPAQVLGQNFNNAIHPLAASGTLSNFSSPTGMSPSVYALQPQQNLGPTKPLPKAVGGKPISTAQKPIPVRSNSSPNLVALKLAVGSRGIKGGEGASSVTEKGASVAKQGHKSGPNTPSSEDAGGTILSTSETPTHCSNCQTTNTPLWRRDPEGQPLCNVSHAP</sequence>
<keyword evidence="2" id="KW-1185">Reference proteome</keyword>
<name>A0ACC2W5S5_9TREE</name>
<comment type="caution">
    <text evidence="1">The sequence shown here is derived from an EMBL/GenBank/DDBJ whole genome shotgun (WGS) entry which is preliminary data.</text>
</comment>
<organism evidence="1 2">
    <name type="scientific">Naganishia cerealis</name>
    <dbReference type="NCBI Taxonomy" id="610337"/>
    <lineage>
        <taxon>Eukaryota</taxon>
        <taxon>Fungi</taxon>
        <taxon>Dikarya</taxon>
        <taxon>Basidiomycota</taxon>
        <taxon>Agaricomycotina</taxon>
        <taxon>Tremellomycetes</taxon>
        <taxon>Filobasidiales</taxon>
        <taxon>Filobasidiaceae</taxon>
        <taxon>Naganishia</taxon>
    </lineage>
</organism>
<reference evidence="1" key="1">
    <citation type="submission" date="2023-04" db="EMBL/GenBank/DDBJ databases">
        <title>Draft Genome sequencing of Naganishia species isolated from polar environments using Oxford Nanopore Technology.</title>
        <authorList>
            <person name="Leo P."/>
            <person name="Venkateswaran K."/>
        </authorList>
    </citation>
    <scope>NUCLEOTIDE SEQUENCE</scope>
    <source>
        <strain evidence="1">MNA-CCFEE 5261</strain>
    </source>
</reference>
<protein>
    <submittedName>
        <fullName evidence="1">Uncharacterized protein</fullName>
    </submittedName>
</protein>
<evidence type="ECO:0000313" key="2">
    <source>
        <dbReference type="Proteomes" id="UP001241377"/>
    </source>
</evidence>
<evidence type="ECO:0000313" key="1">
    <source>
        <dbReference type="EMBL" id="KAJ9106758.1"/>
    </source>
</evidence>